<dbReference type="EMBL" id="JAGIOO010000001">
    <property type="protein sequence ID" value="MBP2471722.1"/>
    <property type="molecule type" value="Genomic_DNA"/>
</dbReference>
<keyword evidence="2" id="KW-0808">Transferase</keyword>
<organism evidence="2 3">
    <name type="scientific">Crossiella equi</name>
    <dbReference type="NCBI Taxonomy" id="130796"/>
    <lineage>
        <taxon>Bacteria</taxon>
        <taxon>Bacillati</taxon>
        <taxon>Actinomycetota</taxon>
        <taxon>Actinomycetes</taxon>
        <taxon>Pseudonocardiales</taxon>
        <taxon>Pseudonocardiaceae</taxon>
        <taxon>Crossiella</taxon>
    </lineage>
</organism>
<dbReference type="PROSITE" id="PS50043">
    <property type="entry name" value="HTH_LUXR_2"/>
    <property type="match status" value="1"/>
</dbReference>
<dbReference type="InterPro" id="IPR049945">
    <property type="entry name" value="AAA_22"/>
</dbReference>
<accession>A0ABS5A662</accession>
<dbReference type="Gene3D" id="1.25.40.10">
    <property type="entry name" value="Tetratricopeptide repeat domain"/>
    <property type="match status" value="1"/>
</dbReference>
<dbReference type="Gene3D" id="1.10.10.10">
    <property type="entry name" value="Winged helix-like DNA-binding domain superfamily/Winged helix DNA-binding domain"/>
    <property type="match status" value="1"/>
</dbReference>
<dbReference type="SMART" id="SM00421">
    <property type="entry name" value="HTH_LUXR"/>
    <property type="match status" value="1"/>
</dbReference>
<dbReference type="InterPro" id="IPR011990">
    <property type="entry name" value="TPR-like_helical_dom_sf"/>
</dbReference>
<dbReference type="InterPro" id="IPR058852">
    <property type="entry name" value="HTH_77"/>
</dbReference>
<dbReference type="RefSeq" id="WP_086784006.1">
    <property type="nucleotide sequence ID" value="NZ_JAGIOO010000001.1"/>
</dbReference>
<evidence type="ECO:0000313" key="2">
    <source>
        <dbReference type="EMBL" id="MBP2471722.1"/>
    </source>
</evidence>
<evidence type="ECO:0000313" key="3">
    <source>
        <dbReference type="Proteomes" id="UP001519363"/>
    </source>
</evidence>
<dbReference type="CDD" id="cd06170">
    <property type="entry name" value="LuxR_C_like"/>
    <property type="match status" value="1"/>
</dbReference>
<comment type="caution">
    <text evidence="2">The sequence shown here is derived from an EMBL/GenBank/DDBJ whole genome shotgun (WGS) entry which is preliminary data.</text>
</comment>
<dbReference type="Proteomes" id="UP001519363">
    <property type="component" value="Unassembled WGS sequence"/>
</dbReference>
<dbReference type="Pfam" id="PF00196">
    <property type="entry name" value="GerE"/>
    <property type="match status" value="1"/>
</dbReference>
<dbReference type="SUPFAM" id="SSF48452">
    <property type="entry name" value="TPR-like"/>
    <property type="match status" value="1"/>
</dbReference>
<dbReference type="Pfam" id="PF25872">
    <property type="entry name" value="HTH_77"/>
    <property type="match status" value="1"/>
</dbReference>
<dbReference type="InterPro" id="IPR016032">
    <property type="entry name" value="Sig_transdc_resp-reg_C-effctor"/>
</dbReference>
<gene>
    <name evidence="2" type="ORF">JOF53_000594</name>
</gene>
<dbReference type="InterPro" id="IPR000792">
    <property type="entry name" value="Tscrpt_reg_LuxR_C"/>
</dbReference>
<protein>
    <submittedName>
        <fullName evidence="2">Non-specific serine/threonine protein kinase</fullName>
        <ecNumber evidence="2">2.7.11.1</ecNumber>
    </submittedName>
</protein>
<dbReference type="Pfam" id="PF13401">
    <property type="entry name" value="AAA_22"/>
    <property type="match status" value="1"/>
</dbReference>
<dbReference type="Gene3D" id="3.40.50.300">
    <property type="entry name" value="P-loop containing nucleotide triphosphate hydrolases"/>
    <property type="match status" value="1"/>
</dbReference>
<dbReference type="PRINTS" id="PR00038">
    <property type="entry name" value="HTHLUXR"/>
</dbReference>
<keyword evidence="2" id="KW-0418">Kinase</keyword>
<dbReference type="EC" id="2.7.11.1" evidence="2"/>
<keyword evidence="3" id="KW-1185">Reference proteome</keyword>
<sequence>MASAAPGNLPVDVTSFVDRRRELARVRQLLGAHRLVMLTGVGGVGKSRLALRVGARVRPQFPDGVWLAELASLQDPGLLAHTVADALGASDHSACPPLEATLAYLAQRRLLLVLDNCEHLVEECAGLVSTLLARAPGLTVLATSRQPLGIAGEHLLPVPPLDVPPDGRAPSTAELREYGSVRLFQARIGVQRLDPVTRRRVAAVCRRLEGIPLAIELAAARLPDLGLDELLLRLDQRFELLTGSGAVLPRQQTLRATVDWSFELCSPAERTLWARLAVCVSGFDLAAAEHIGSGPDLPPGAVLDAVTGLLDKSILTKAGVDGTARYRMLETLRQYGHERLGPDSLELVRRRLLEHYLGVAREFAADWHGPRQALWRRRWDADLGNLRVALEFSLAQPGGACAALELVALLGPYWAACGSAEEGSLWLRRALKAGPAPTRLRARALWVAAQTEHVHGDMLAAVEYLDECESLSRALGAEPELAWAVQYRAVQAMYQGDTVGAVALYTEATRRHRAIGDPQGIILSLAQHALCHCLRSDDIEDAVRQAEALCTELIALAEPDGEVWIRSWGVTLLGLAAWLGGRPAEAERLLLESVRLKREFADRFGLGMALEVLLWITSADGRHTAAACLSGAVESVLAPVGMSFFAISRMTGYRLEAEARIRTGLSAKALEAERRRGADFDLHEAVTFALEELAPKPEAPARLTRRQLEVAELVAQGLSNKEIARELAIAQRTAEAHLEHILARLGLRSRAQVAAWVAARGSR</sequence>
<reference evidence="2 3" key="1">
    <citation type="submission" date="2021-03" db="EMBL/GenBank/DDBJ databases">
        <title>Sequencing the genomes of 1000 actinobacteria strains.</title>
        <authorList>
            <person name="Klenk H.-P."/>
        </authorList>
    </citation>
    <scope>NUCLEOTIDE SEQUENCE [LARGE SCALE GENOMIC DNA]</scope>
    <source>
        <strain evidence="2 3">DSM 44580</strain>
    </source>
</reference>
<evidence type="ECO:0000259" key="1">
    <source>
        <dbReference type="PROSITE" id="PS50043"/>
    </source>
</evidence>
<dbReference type="GO" id="GO:0004674">
    <property type="term" value="F:protein serine/threonine kinase activity"/>
    <property type="evidence" value="ECO:0007669"/>
    <property type="project" value="UniProtKB-KW"/>
</dbReference>
<dbReference type="InterPro" id="IPR036388">
    <property type="entry name" value="WH-like_DNA-bd_sf"/>
</dbReference>
<feature type="domain" description="HTH luxR-type" evidence="1">
    <location>
        <begin position="696"/>
        <end position="761"/>
    </location>
</feature>
<dbReference type="SUPFAM" id="SSF46894">
    <property type="entry name" value="C-terminal effector domain of the bipartite response regulators"/>
    <property type="match status" value="1"/>
</dbReference>
<dbReference type="PANTHER" id="PTHR47691:SF3">
    <property type="entry name" value="HTH-TYPE TRANSCRIPTIONAL REGULATOR RV0890C-RELATED"/>
    <property type="match status" value="1"/>
</dbReference>
<dbReference type="InterPro" id="IPR027417">
    <property type="entry name" value="P-loop_NTPase"/>
</dbReference>
<keyword evidence="2" id="KW-0723">Serine/threonine-protein kinase</keyword>
<dbReference type="SUPFAM" id="SSF52540">
    <property type="entry name" value="P-loop containing nucleoside triphosphate hydrolases"/>
    <property type="match status" value="1"/>
</dbReference>
<name>A0ABS5A662_9PSEU</name>
<dbReference type="PRINTS" id="PR00364">
    <property type="entry name" value="DISEASERSIST"/>
</dbReference>
<proteinExistence type="predicted"/>
<dbReference type="PANTHER" id="PTHR47691">
    <property type="entry name" value="REGULATOR-RELATED"/>
    <property type="match status" value="1"/>
</dbReference>